<dbReference type="InterPro" id="IPR023174">
    <property type="entry name" value="PDEase_CS"/>
</dbReference>
<evidence type="ECO:0000313" key="7">
    <source>
        <dbReference type="Proteomes" id="UP001304895"/>
    </source>
</evidence>
<dbReference type="EC" id="3.1.4.-" evidence="3"/>
<feature type="region of interest" description="Disordered" evidence="4">
    <location>
        <begin position="713"/>
        <end position="747"/>
    </location>
</feature>
<feature type="compositionally biased region" description="Polar residues" evidence="4">
    <location>
        <begin position="736"/>
        <end position="747"/>
    </location>
</feature>
<dbReference type="PROSITE" id="PS00126">
    <property type="entry name" value="PDEASE_I_1"/>
    <property type="match status" value="1"/>
</dbReference>
<proteinExistence type="inferred from homology"/>
<dbReference type="InterPro" id="IPR036971">
    <property type="entry name" value="PDEase_catalytic_dom_sf"/>
</dbReference>
<dbReference type="InterPro" id="IPR002073">
    <property type="entry name" value="PDEase_catalytic_dom"/>
</dbReference>
<reference evidence="6" key="1">
    <citation type="journal article" date="2023" name="Mol. Phylogenet. Evol.">
        <title>Genome-scale phylogeny and comparative genomics of the fungal order Sordariales.</title>
        <authorList>
            <person name="Hensen N."/>
            <person name="Bonometti L."/>
            <person name="Westerberg I."/>
            <person name="Brannstrom I.O."/>
            <person name="Guillou S."/>
            <person name="Cros-Aarteil S."/>
            <person name="Calhoun S."/>
            <person name="Haridas S."/>
            <person name="Kuo A."/>
            <person name="Mondo S."/>
            <person name="Pangilinan J."/>
            <person name="Riley R."/>
            <person name="LaButti K."/>
            <person name="Andreopoulos B."/>
            <person name="Lipzen A."/>
            <person name="Chen C."/>
            <person name="Yan M."/>
            <person name="Daum C."/>
            <person name="Ng V."/>
            <person name="Clum A."/>
            <person name="Steindorff A."/>
            <person name="Ohm R.A."/>
            <person name="Martin F."/>
            <person name="Silar P."/>
            <person name="Natvig D.O."/>
            <person name="Lalanne C."/>
            <person name="Gautier V."/>
            <person name="Ament-Velasquez S.L."/>
            <person name="Kruys A."/>
            <person name="Hutchinson M.I."/>
            <person name="Powell A.J."/>
            <person name="Barry K."/>
            <person name="Miller A.N."/>
            <person name="Grigoriev I.V."/>
            <person name="Debuchy R."/>
            <person name="Gladieux P."/>
            <person name="Hiltunen Thoren M."/>
            <person name="Johannesson H."/>
        </authorList>
    </citation>
    <scope>NUCLEOTIDE SEQUENCE</scope>
    <source>
        <strain evidence="6">CBS 123565</strain>
    </source>
</reference>
<comment type="cofactor">
    <cofactor evidence="3">
        <name>a divalent metal cation</name>
        <dbReference type="ChEBI" id="CHEBI:60240"/>
    </cofactor>
    <text evidence="3">Binds 2 divalent metal cations per subunit. Site 1 may preferentially bind zinc ions, while site 2 has a preference for magnesium and/or manganese ions.</text>
</comment>
<feature type="region of interest" description="Disordered" evidence="4">
    <location>
        <begin position="754"/>
        <end position="773"/>
    </location>
</feature>
<dbReference type="CDD" id="cd00077">
    <property type="entry name" value="HDc"/>
    <property type="match status" value="1"/>
</dbReference>
<keyword evidence="1 3" id="KW-0479">Metal-binding</keyword>
<feature type="domain" description="PDEase" evidence="5">
    <location>
        <begin position="269"/>
        <end position="626"/>
    </location>
</feature>
<reference evidence="6" key="2">
    <citation type="submission" date="2023-05" db="EMBL/GenBank/DDBJ databases">
        <authorList>
            <consortium name="Lawrence Berkeley National Laboratory"/>
            <person name="Steindorff A."/>
            <person name="Hensen N."/>
            <person name="Bonometti L."/>
            <person name="Westerberg I."/>
            <person name="Brannstrom I.O."/>
            <person name="Guillou S."/>
            <person name="Cros-Aarteil S."/>
            <person name="Calhoun S."/>
            <person name="Haridas S."/>
            <person name="Kuo A."/>
            <person name="Mondo S."/>
            <person name="Pangilinan J."/>
            <person name="Riley R."/>
            <person name="Labutti K."/>
            <person name="Andreopoulos B."/>
            <person name="Lipzen A."/>
            <person name="Chen C."/>
            <person name="Yanf M."/>
            <person name="Daum C."/>
            <person name="Ng V."/>
            <person name="Clum A."/>
            <person name="Ohm R."/>
            <person name="Martin F."/>
            <person name="Silar P."/>
            <person name="Natvig D."/>
            <person name="Lalanne C."/>
            <person name="Gautier V."/>
            <person name="Ament-Velasquez S.L."/>
            <person name="Kruys A."/>
            <person name="Hutchinson M.I."/>
            <person name="Powell A.J."/>
            <person name="Barry K."/>
            <person name="Miller A.N."/>
            <person name="Grigoriev I.V."/>
            <person name="Debuchy R."/>
            <person name="Gladieux P."/>
            <person name="Thoren M.H."/>
            <person name="Johannesson H."/>
        </authorList>
    </citation>
    <scope>NUCLEOTIDE SEQUENCE</scope>
    <source>
        <strain evidence="6">CBS 123565</strain>
    </source>
</reference>
<keyword evidence="7" id="KW-1185">Reference proteome</keyword>
<dbReference type="AlphaFoldDB" id="A0AAN6USP1"/>
<protein>
    <recommendedName>
        <fullName evidence="3">Phosphodiesterase</fullName>
        <ecNumber evidence="3">3.1.4.-</ecNumber>
    </recommendedName>
</protein>
<evidence type="ECO:0000313" key="6">
    <source>
        <dbReference type="EMBL" id="KAK4137176.1"/>
    </source>
</evidence>
<sequence>MENVPCNVIYVDRSVAQDRSVRASELRSAKDAYHWESARVAENVQVLLGAFDEVHLCSTGGACLTRWLDLQETSMVASKPTLFILDTAYQENIAEPSSSRSPSLLSLTVDGRDNEKEELYGLALLRRIISESYVRNASKLVVTVPIVGFPFGSQAEEDHGTSEAREDILINKLRLDPAENRRAANMRMLKKCLDLGATDVMTNPMNGNCVANLEVHAYRAHRDAALDQSSVLELRRGRKRSWVGISEEKPFSYLREAMVAKLMKWICRTGAETEDGLASIKLSIAFEKQALISAAVGQWQFCAHDFSDDELVVAASVMFKHALSMPELEAWRIPTDQLFRFLLACRAAYNEFVPYHNFRHVVDVLQATFHFLVCIGSLPPYPFPNGMLSQATPKSSMADLLSPFEALALLVTAIGHDVGHPGVNNGFLVTLNAPLAQLYNDRSVLESFHCAAYSQILRRYWPPVFDDGRMRNLMISSILATDMGMHFDYMKKLDSLQARLLPSDSTKDWTESIKNEQRALACALLIKCADISNVARRHDTALQWMHILSDEFSRQATMESELAIPTSLMSAPKKDIISLATAQLKFMNLFAIPLFKGAADILPAMQYCVDELQQNTDLFGKWLSEQQVRESPGQSIQQSDQRTLCLKTIAFTAPPEPATEARPAKGALSPVPKVVEPHSTPGITVPPGLKQSINGRAVNGIVTSFALAATPDANHNNDPYNTDGWHPPGHTRQRCSETTEGSSARYTGDWASQATSATTGKMPLSPSTQGTSMASRDSLERLNGVPATSTAMSGPTITVLESDEAKSRPDLKVFDSNGCPQDGDDEVLRNGHHLLHHHHHHHHHHGMMKSHLEPDPVVCRQLKKKPSRFRMNGLQSLFRKHKSPSPAMQATDTAG</sequence>
<dbReference type="GO" id="GO:0007165">
    <property type="term" value="P:signal transduction"/>
    <property type="evidence" value="ECO:0007669"/>
    <property type="project" value="InterPro"/>
</dbReference>
<dbReference type="InterPro" id="IPR003607">
    <property type="entry name" value="HD/PDEase_dom"/>
</dbReference>
<evidence type="ECO:0000256" key="4">
    <source>
        <dbReference type="SAM" id="MobiDB-lite"/>
    </source>
</evidence>
<comment type="caution">
    <text evidence="6">The sequence shown here is derived from an EMBL/GenBank/DDBJ whole genome shotgun (WGS) entry which is preliminary data.</text>
</comment>
<dbReference type="PANTHER" id="PTHR11347">
    <property type="entry name" value="CYCLIC NUCLEOTIDE PHOSPHODIESTERASE"/>
    <property type="match status" value="1"/>
</dbReference>
<dbReference type="SUPFAM" id="SSF109604">
    <property type="entry name" value="HD-domain/PDEase-like"/>
    <property type="match status" value="1"/>
</dbReference>
<gene>
    <name evidence="6" type="ORF">BT67DRAFT_97379</name>
</gene>
<organism evidence="6 7">
    <name type="scientific">Trichocladium antarcticum</name>
    <dbReference type="NCBI Taxonomy" id="1450529"/>
    <lineage>
        <taxon>Eukaryota</taxon>
        <taxon>Fungi</taxon>
        <taxon>Dikarya</taxon>
        <taxon>Ascomycota</taxon>
        <taxon>Pezizomycotina</taxon>
        <taxon>Sordariomycetes</taxon>
        <taxon>Sordariomycetidae</taxon>
        <taxon>Sordariales</taxon>
        <taxon>Chaetomiaceae</taxon>
        <taxon>Trichocladium</taxon>
    </lineage>
</organism>
<evidence type="ECO:0000256" key="3">
    <source>
        <dbReference type="RuleBase" id="RU363067"/>
    </source>
</evidence>
<evidence type="ECO:0000256" key="2">
    <source>
        <dbReference type="ARBA" id="ARBA00022801"/>
    </source>
</evidence>
<dbReference type="GO" id="GO:0046872">
    <property type="term" value="F:metal ion binding"/>
    <property type="evidence" value="ECO:0007669"/>
    <property type="project" value="UniProtKB-KW"/>
</dbReference>
<dbReference type="Pfam" id="PF00233">
    <property type="entry name" value="PDEase_I"/>
    <property type="match status" value="1"/>
</dbReference>
<evidence type="ECO:0000259" key="5">
    <source>
        <dbReference type="PROSITE" id="PS51845"/>
    </source>
</evidence>
<keyword evidence="2 3" id="KW-0378">Hydrolase</keyword>
<dbReference type="GO" id="GO:0004114">
    <property type="term" value="F:3',5'-cyclic-nucleotide phosphodiesterase activity"/>
    <property type="evidence" value="ECO:0007669"/>
    <property type="project" value="InterPro"/>
</dbReference>
<comment type="similarity">
    <text evidence="3">Belongs to the cyclic nucleotide phosphodiesterase family.</text>
</comment>
<dbReference type="Proteomes" id="UP001304895">
    <property type="component" value="Unassembled WGS sequence"/>
</dbReference>
<dbReference type="PROSITE" id="PS51845">
    <property type="entry name" value="PDEASE_I_2"/>
    <property type="match status" value="1"/>
</dbReference>
<accession>A0AAN6USP1</accession>
<dbReference type="EMBL" id="MU853402">
    <property type="protein sequence ID" value="KAK4137176.1"/>
    <property type="molecule type" value="Genomic_DNA"/>
</dbReference>
<evidence type="ECO:0000256" key="1">
    <source>
        <dbReference type="ARBA" id="ARBA00022723"/>
    </source>
</evidence>
<dbReference type="SMART" id="SM00471">
    <property type="entry name" value="HDc"/>
    <property type="match status" value="1"/>
</dbReference>
<name>A0AAN6USP1_9PEZI</name>
<dbReference type="Gene3D" id="1.10.1300.10">
    <property type="entry name" value="3'5'-cyclic nucleotide phosphodiesterase, catalytic domain"/>
    <property type="match status" value="1"/>
</dbReference>